<dbReference type="eggNOG" id="KOG4325">
    <property type="taxonomic scope" value="Eukaryota"/>
</dbReference>
<feature type="domain" description="WIBG Mago-binding" evidence="4">
    <location>
        <begin position="11"/>
        <end position="37"/>
    </location>
</feature>
<evidence type="ECO:0000313" key="5">
    <source>
        <dbReference type="EMBL" id="EFA08334.1"/>
    </source>
</evidence>
<dbReference type="Pfam" id="PF09282">
    <property type="entry name" value="Mago-bind"/>
    <property type="match status" value="1"/>
</dbReference>
<dbReference type="InterPro" id="IPR015362">
    <property type="entry name" value="WIBG_mago-bd"/>
</dbReference>
<dbReference type="InterPro" id="IPR036348">
    <property type="entry name" value="WIBG_N_sf"/>
</dbReference>
<dbReference type="OrthoDB" id="21625at2759"/>
<dbReference type="InterPro" id="IPR039333">
    <property type="entry name" value="PYM1"/>
</dbReference>
<dbReference type="InParanoid" id="D6WV11"/>
<evidence type="ECO:0000256" key="3">
    <source>
        <dbReference type="SAM" id="MobiDB-lite"/>
    </source>
</evidence>
<dbReference type="PANTHER" id="PTHR22959:SF0">
    <property type="entry name" value="PARTNER OF Y14 AND MAGO"/>
    <property type="match status" value="1"/>
</dbReference>
<dbReference type="PANTHER" id="PTHR22959">
    <property type="entry name" value="PYM PROTEIN"/>
    <property type="match status" value="1"/>
</dbReference>
<dbReference type="SMART" id="SM01273">
    <property type="entry name" value="Mago-bind"/>
    <property type="match status" value="1"/>
</dbReference>
<name>D6WV11_TRICA</name>
<dbReference type="HOGENOM" id="CLU_074603_3_2_1"/>
<reference evidence="5 6" key="2">
    <citation type="journal article" date="2010" name="Nucleic Acids Res.">
        <title>BeetleBase in 2010: revisions to provide comprehensive genomic information for Tribolium castaneum.</title>
        <authorList>
            <person name="Kim H.S."/>
            <person name="Murphy T."/>
            <person name="Xia J."/>
            <person name="Caragea D."/>
            <person name="Park Y."/>
            <person name="Beeman R.W."/>
            <person name="Lorenzen M.D."/>
            <person name="Butcher S."/>
            <person name="Manak J.R."/>
            <person name="Brown S.J."/>
        </authorList>
    </citation>
    <scope>GENOME REANNOTATION</scope>
    <source>
        <strain evidence="5 6">Georgia GA2</strain>
    </source>
</reference>
<dbReference type="SUPFAM" id="SSF101931">
    <property type="entry name" value="Pym (Within the bgcn gene intron protein, WIBG), N-terminal domain"/>
    <property type="match status" value="1"/>
</dbReference>
<evidence type="ECO:0000256" key="2">
    <source>
        <dbReference type="ARBA" id="ARBA00018898"/>
    </source>
</evidence>
<dbReference type="STRING" id="7070.D6WV11"/>
<dbReference type="AlphaFoldDB" id="D6WV11"/>
<dbReference type="GO" id="GO:0035145">
    <property type="term" value="C:exon-exon junction complex"/>
    <property type="evidence" value="ECO:0000318"/>
    <property type="project" value="GO_Central"/>
</dbReference>
<dbReference type="FunCoup" id="D6WV11">
    <property type="interactions" value="1097"/>
</dbReference>
<protein>
    <recommendedName>
        <fullName evidence="2">Partner of Y14 and mago</fullName>
    </recommendedName>
</protein>
<dbReference type="KEGG" id="tca:663159"/>
<gene>
    <name evidence="5" type="primary">AUGUSTUS-3.0.2_05977</name>
    <name evidence="5" type="ORF">TcasGA2_TC005977</name>
</gene>
<dbReference type="PhylomeDB" id="D6WV11"/>
<proteinExistence type="inferred from homology"/>
<sequence length="173" mass="19958">MYSNNIVTESGDTFIPASQRPDGTWRKARRVKEGYVPQEEVPLYESKGKQFMNRNTKPEPVKLSSGETAQRPIPGLFIIEDKEKKQGKKKNKNKVEEVTKQLQQVTVSEKVEVVQTDPAKKLKNLKKRLREVEALEEKLKNGLIPKPEPEQLTKIQRKNDLLLQIRELEKQIG</sequence>
<accession>D6WV11</accession>
<reference evidence="5 6" key="1">
    <citation type="journal article" date="2008" name="Nature">
        <title>The genome of the model beetle and pest Tribolium castaneum.</title>
        <authorList>
            <consortium name="Tribolium Genome Sequencing Consortium"/>
            <person name="Richards S."/>
            <person name="Gibbs R.A."/>
            <person name="Weinstock G.M."/>
            <person name="Brown S.J."/>
            <person name="Denell R."/>
            <person name="Beeman R.W."/>
            <person name="Gibbs R."/>
            <person name="Beeman R.W."/>
            <person name="Brown S.J."/>
            <person name="Bucher G."/>
            <person name="Friedrich M."/>
            <person name="Grimmelikhuijzen C.J."/>
            <person name="Klingler M."/>
            <person name="Lorenzen M."/>
            <person name="Richards S."/>
            <person name="Roth S."/>
            <person name="Schroder R."/>
            <person name="Tautz D."/>
            <person name="Zdobnov E.M."/>
            <person name="Muzny D."/>
            <person name="Gibbs R.A."/>
            <person name="Weinstock G.M."/>
            <person name="Attaway T."/>
            <person name="Bell S."/>
            <person name="Buhay C.J."/>
            <person name="Chandrabose M.N."/>
            <person name="Chavez D."/>
            <person name="Clerk-Blankenburg K.P."/>
            <person name="Cree A."/>
            <person name="Dao M."/>
            <person name="Davis C."/>
            <person name="Chacko J."/>
            <person name="Dinh H."/>
            <person name="Dugan-Rocha S."/>
            <person name="Fowler G."/>
            <person name="Garner T.T."/>
            <person name="Garnes J."/>
            <person name="Gnirke A."/>
            <person name="Hawes A."/>
            <person name="Hernandez J."/>
            <person name="Hines S."/>
            <person name="Holder M."/>
            <person name="Hume J."/>
            <person name="Jhangiani S.N."/>
            <person name="Joshi V."/>
            <person name="Khan Z.M."/>
            <person name="Jackson L."/>
            <person name="Kovar C."/>
            <person name="Kowis A."/>
            <person name="Lee S."/>
            <person name="Lewis L.R."/>
            <person name="Margolis J."/>
            <person name="Morgan M."/>
            <person name="Nazareth L.V."/>
            <person name="Nguyen N."/>
            <person name="Okwuonu G."/>
            <person name="Parker D."/>
            <person name="Richards S."/>
            <person name="Ruiz S.J."/>
            <person name="Santibanez J."/>
            <person name="Savard J."/>
            <person name="Scherer S.E."/>
            <person name="Schneider B."/>
            <person name="Sodergren E."/>
            <person name="Tautz D."/>
            <person name="Vattahil S."/>
            <person name="Villasana D."/>
            <person name="White C.S."/>
            <person name="Wright R."/>
            <person name="Park Y."/>
            <person name="Beeman R.W."/>
            <person name="Lord J."/>
            <person name="Oppert B."/>
            <person name="Lorenzen M."/>
            <person name="Brown S."/>
            <person name="Wang L."/>
            <person name="Savard J."/>
            <person name="Tautz D."/>
            <person name="Richards S."/>
            <person name="Weinstock G."/>
            <person name="Gibbs R.A."/>
            <person name="Liu Y."/>
            <person name="Worley K."/>
            <person name="Weinstock G."/>
            <person name="Elsik C.G."/>
            <person name="Reese J.T."/>
            <person name="Elhaik E."/>
            <person name="Landan G."/>
            <person name="Graur D."/>
            <person name="Arensburger P."/>
            <person name="Atkinson P."/>
            <person name="Beeman R.W."/>
            <person name="Beidler J."/>
            <person name="Brown S.J."/>
            <person name="Demuth J.P."/>
            <person name="Drury D.W."/>
            <person name="Du Y.Z."/>
            <person name="Fujiwara H."/>
            <person name="Lorenzen M."/>
            <person name="Maselli V."/>
            <person name="Osanai M."/>
            <person name="Park Y."/>
            <person name="Robertson H.M."/>
            <person name="Tu Z."/>
            <person name="Wang J.J."/>
            <person name="Wang S."/>
            <person name="Richards S."/>
            <person name="Song H."/>
            <person name="Zhang L."/>
            <person name="Sodergren E."/>
            <person name="Werner D."/>
            <person name="Stanke M."/>
            <person name="Morgenstern B."/>
            <person name="Solovyev V."/>
            <person name="Kosarev P."/>
            <person name="Brown G."/>
            <person name="Chen H.C."/>
            <person name="Ermolaeva O."/>
            <person name="Hlavina W."/>
            <person name="Kapustin Y."/>
            <person name="Kiryutin B."/>
            <person name="Kitts P."/>
            <person name="Maglott D."/>
            <person name="Pruitt K."/>
            <person name="Sapojnikov V."/>
            <person name="Souvorov A."/>
            <person name="Mackey A.J."/>
            <person name="Waterhouse R.M."/>
            <person name="Wyder S."/>
            <person name="Zdobnov E.M."/>
            <person name="Zdobnov E.M."/>
            <person name="Wyder S."/>
            <person name="Kriventseva E.V."/>
            <person name="Kadowaki T."/>
            <person name="Bork P."/>
            <person name="Aranda M."/>
            <person name="Bao R."/>
            <person name="Beermann A."/>
            <person name="Berns N."/>
            <person name="Bolognesi R."/>
            <person name="Bonneton F."/>
            <person name="Bopp D."/>
            <person name="Brown S.J."/>
            <person name="Bucher G."/>
            <person name="Butts T."/>
            <person name="Chaumot A."/>
            <person name="Denell R.E."/>
            <person name="Ferrier D.E."/>
            <person name="Friedrich M."/>
            <person name="Gordon C.M."/>
            <person name="Jindra M."/>
            <person name="Klingler M."/>
            <person name="Lan Q."/>
            <person name="Lattorff H.M."/>
            <person name="Laudet V."/>
            <person name="von Levetsow C."/>
            <person name="Liu Z."/>
            <person name="Lutz R."/>
            <person name="Lynch J.A."/>
            <person name="da Fonseca R.N."/>
            <person name="Posnien N."/>
            <person name="Reuter R."/>
            <person name="Roth S."/>
            <person name="Savard J."/>
            <person name="Schinko J.B."/>
            <person name="Schmitt C."/>
            <person name="Schoppmeier M."/>
            <person name="Schroder R."/>
            <person name="Shippy T.D."/>
            <person name="Simonnet F."/>
            <person name="Marques-Souza H."/>
            <person name="Tautz D."/>
            <person name="Tomoyasu Y."/>
            <person name="Trauner J."/>
            <person name="Van der Zee M."/>
            <person name="Vervoort M."/>
            <person name="Wittkopp N."/>
            <person name="Wimmer E.A."/>
            <person name="Yang X."/>
            <person name="Jones A.K."/>
            <person name="Sattelle D.B."/>
            <person name="Ebert P.R."/>
            <person name="Nelson D."/>
            <person name="Scott J.G."/>
            <person name="Beeman R.W."/>
            <person name="Muthukrishnan S."/>
            <person name="Kramer K.J."/>
            <person name="Arakane Y."/>
            <person name="Beeman R.W."/>
            <person name="Zhu Q."/>
            <person name="Hogenkamp D."/>
            <person name="Dixit R."/>
            <person name="Oppert B."/>
            <person name="Jiang H."/>
            <person name="Zou Z."/>
            <person name="Marshall J."/>
            <person name="Elpidina E."/>
            <person name="Vinokurov K."/>
            <person name="Oppert C."/>
            <person name="Zou Z."/>
            <person name="Evans J."/>
            <person name="Lu Z."/>
            <person name="Zhao P."/>
            <person name="Sumathipala N."/>
            <person name="Altincicek B."/>
            <person name="Vilcinskas A."/>
            <person name="Williams M."/>
            <person name="Hultmark D."/>
            <person name="Hetru C."/>
            <person name="Jiang H."/>
            <person name="Grimmelikhuijzen C.J."/>
            <person name="Hauser F."/>
            <person name="Cazzamali G."/>
            <person name="Williamson M."/>
            <person name="Park Y."/>
            <person name="Li B."/>
            <person name="Tanaka Y."/>
            <person name="Predel R."/>
            <person name="Neupert S."/>
            <person name="Schachtner J."/>
            <person name="Verleyen P."/>
            <person name="Raible F."/>
            <person name="Bork P."/>
            <person name="Friedrich M."/>
            <person name="Walden K.K."/>
            <person name="Robertson H.M."/>
            <person name="Angeli S."/>
            <person name="Foret S."/>
            <person name="Bucher G."/>
            <person name="Schuetz S."/>
            <person name="Maleszka R."/>
            <person name="Wimmer E.A."/>
            <person name="Beeman R.W."/>
            <person name="Lorenzen M."/>
            <person name="Tomoyasu Y."/>
            <person name="Miller S.C."/>
            <person name="Grossmann D."/>
            <person name="Bucher G."/>
        </authorList>
    </citation>
    <scope>NUCLEOTIDE SEQUENCE [LARGE SCALE GENOMIC DNA]</scope>
    <source>
        <strain evidence="5 6">Georgia GA2</strain>
    </source>
</reference>
<dbReference type="GO" id="GO:1903259">
    <property type="term" value="P:exon-exon junction complex disassembly"/>
    <property type="evidence" value="ECO:0000318"/>
    <property type="project" value="GO_Central"/>
</dbReference>
<dbReference type="GO" id="GO:0003723">
    <property type="term" value="F:RNA binding"/>
    <property type="evidence" value="ECO:0000318"/>
    <property type="project" value="GO_Central"/>
</dbReference>
<dbReference type="GO" id="GO:0005737">
    <property type="term" value="C:cytoplasm"/>
    <property type="evidence" value="ECO:0000318"/>
    <property type="project" value="GO_Central"/>
</dbReference>
<organism evidence="5 6">
    <name type="scientific">Tribolium castaneum</name>
    <name type="common">Red flour beetle</name>
    <dbReference type="NCBI Taxonomy" id="7070"/>
    <lineage>
        <taxon>Eukaryota</taxon>
        <taxon>Metazoa</taxon>
        <taxon>Ecdysozoa</taxon>
        <taxon>Arthropoda</taxon>
        <taxon>Hexapoda</taxon>
        <taxon>Insecta</taxon>
        <taxon>Pterygota</taxon>
        <taxon>Neoptera</taxon>
        <taxon>Endopterygota</taxon>
        <taxon>Coleoptera</taxon>
        <taxon>Polyphaga</taxon>
        <taxon>Cucujiformia</taxon>
        <taxon>Tenebrionidae</taxon>
        <taxon>Tenebrionidae incertae sedis</taxon>
        <taxon>Tribolium</taxon>
    </lineage>
</organism>
<dbReference type="Proteomes" id="UP000007266">
    <property type="component" value="Linkage group 8"/>
</dbReference>
<evidence type="ECO:0000256" key="1">
    <source>
        <dbReference type="ARBA" id="ARBA00009394"/>
    </source>
</evidence>
<feature type="compositionally biased region" description="Polar residues" evidence="3">
    <location>
        <begin position="1"/>
        <end position="11"/>
    </location>
</feature>
<feature type="region of interest" description="Disordered" evidence="3">
    <location>
        <begin position="1"/>
        <end position="21"/>
    </location>
</feature>
<dbReference type="OMA" id="IPGCADS"/>
<comment type="similarity">
    <text evidence="1">Belongs to the pym family.</text>
</comment>
<evidence type="ECO:0000259" key="4">
    <source>
        <dbReference type="SMART" id="SM01273"/>
    </source>
</evidence>
<evidence type="ECO:0000313" key="6">
    <source>
        <dbReference type="Proteomes" id="UP000007266"/>
    </source>
</evidence>
<feature type="region of interest" description="Disordered" evidence="3">
    <location>
        <begin position="46"/>
        <end position="94"/>
    </location>
</feature>
<dbReference type="EMBL" id="KQ971357">
    <property type="protein sequence ID" value="EFA08334.1"/>
    <property type="molecule type" value="Genomic_DNA"/>
</dbReference>
<keyword evidence="6" id="KW-1185">Reference proteome</keyword>